<dbReference type="Proteomes" id="UP000000560">
    <property type="component" value="Chromosome IV"/>
</dbReference>
<evidence type="ECO:0000313" key="3">
    <source>
        <dbReference type="Proteomes" id="UP000000560"/>
    </source>
</evidence>
<dbReference type="GeneID" id="2869805"/>
<dbReference type="EMBL" id="BN001304">
    <property type="protein sequence ID" value="CBF78433.1"/>
    <property type="molecule type" value="Genomic_DNA"/>
</dbReference>
<dbReference type="OMA" id="VIYETHX"/>
<evidence type="ECO:0000313" key="2">
    <source>
        <dbReference type="EMBL" id="CBF78433.1"/>
    </source>
</evidence>
<accession>Q5AWC0</accession>
<dbReference type="OrthoDB" id="508139at2759"/>
<dbReference type="AlphaFoldDB" id="Q5AWC0"/>
<reference evidence="3" key="1">
    <citation type="journal article" date="2005" name="Nature">
        <title>Sequencing of Aspergillus nidulans and comparative analysis with A. fumigatus and A. oryzae.</title>
        <authorList>
            <person name="Galagan J.E."/>
            <person name="Calvo S.E."/>
            <person name="Cuomo C."/>
            <person name="Ma L.J."/>
            <person name="Wortman J.R."/>
            <person name="Batzoglou S."/>
            <person name="Lee S.I."/>
            <person name="Basturkmen M."/>
            <person name="Spevak C.C."/>
            <person name="Clutterbuck J."/>
            <person name="Kapitonov V."/>
            <person name="Jurka J."/>
            <person name="Scazzocchio C."/>
            <person name="Farman M."/>
            <person name="Butler J."/>
            <person name="Purcell S."/>
            <person name="Harris S."/>
            <person name="Braus G.H."/>
            <person name="Draht O."/>
            <person name="Busch S."/>
            <person name="D'Enfert C."/>
            <person name="Bouchier C."/>
            <person name="Goldman G.H."/>
            <person name="Bell-Pedersen D."/>
            <person name="Griffiths-Jones S."/>
            <person name="Doonan J.H."/>
            <person name="Yu J."/>
            <person name="Vienken K."/>
            <person name="Pain A."/>
            <person name="Freitag M."/>
            <person name="Selker E.U."/>
            <person name="Archer D.B."/>
            <person name="Penalva M.A."/>
            <person name="Oakley B.R."/>
            <person name="Momany M."/>
            <person name="Tanaka T."/>
            <person name="Kumagai T."/>
            <person name="Asai K."/>
            <person name="Machida M."/>
            <person name="Nierman W.C."/>
            <person name="Denning D.W."/>
            <person name="Caddick M."/>
            <person name="Hynes M."/>
            <person name="Paoletti M."/>
            <person name="Fischer R."/>
            <person name="Miller B."/>
            <person name="Dyer P."/>
            <person name="Sachs M.S."/>
            <person name="Osmani S.A."/>
            <person name="Birren B.W."/>
        </authorList>
    </citation>
    <scope>NUCLEOTIDE SEQUENCE [LARGE SCALE GENOMIC DNA]</scope>
    <source>
        <strain evidence="3">FGSC A4 / ATCC 38163 / CBS 112.46 / NRRL 194 / M139</strain>
    </source>
</reference>
<accession>C8VCD2</accession>
<dbReference type="InParanoid" id="Q5AWC0"/>
<organism evidence="2 3">
    <name type="scientific">Emericella nidulans (strain FGSC A4 / ATCC 38163 / CBS 112.46 / NRRL 194 / M139)</name>
    <name type="common">Aspergillus nidulans</name>
    <dbReference type="NCBI Taxonomy" id="227321"/>
    <lineage>
        <taxon>Eukaryota</taxon>
        <taxon>Fungi</taxon>
        <taxon>Dikarya</taxon>
        <taxon>Ascomycota</taxon>
        <taxon>Pezizomycotina</taxon>
        <taxon>Eurotiomycetes</taxon>
        <taxon>Eurotiomycetidae</taxon>
        <taxon>Eurotiales</taxon>
        <taxon>Aspergillaceae</taxon>
        <taxon>Aspergillus</taxon>
        <taxon>Aspergillus subgen. Nidulantes</taxon>
    </lineage>
</organism>
<sequence>MEAISSQMCAVAFQVFDRYGSVKAKYRSSGAKRNRQFSQDEKGDGGSQDLRYGSNEAFERSWTLHALLSQVLGATSDFEPRREEAGGLENEELSETAIFTEVEKIKLERLRDTLPLHHAALTLGDNELKAFLMTHVDNNIGWDRVTTSEATFLHLTACELKPPSTQWLLENVPNTDFLKTARDINGYTPPEALQEKLETTRTQEQVGSRVLNIRVYMRRVSGTVSIT</sequence>
<proteinExistence type="predicted"/>
<dbReference type="KEGG" id="ani:ANIA_07410"/>
<reference evidence="3" key="2">
    <citation type="journal article" date="2009" name="Fungal Genet. Biol.">
        <title>The 2008 update of the Aspergillus nidulans genome annotation: a community effort.</title>
        <authorList>
            <person name="Wortman J.R."/>
            <person name="Gilsenan J.M."/>
            <person name="Joardar V."/>
            <person name="Deegan J."/>
            <person name="Clutterbuck J."/>
            <person name="Andersen M.R."/>
            <person name="Archer D."/>
            <person name="Bencina M."/>
            <person name="Braus G."/>
            <person name="Coutinho P."/>
            <person name="von Dohren H."/>
            <person name="Doonan J."/>
            <person name="Driessen A.J."/>
            <person name="Durek P."/>
            <person name="Espeso E."/>
            <person name="Fekete E."/>
            <person name="Flipphi M."/>
            <person name="Estrada C.G."/>
            <person name="Geysens S."/>
            <person name="Goldman G."/>
            <person name="de Groot P.W."/>
            <person name="Hansen K."/>
            <person name="Harris S.D."/>
            <person name="Heinekamp T."/>
            <person name="Helmstaedt K."/>
            <person name="Henrissat B."/>
            <person name="Hofmann G."/>
            <person name="Homan T."/>
            <person name="Horio T."/>
            <person name="Horiuchi H."/>
            <person name="James S."/>
            <person name="Jones M."/>
            <person name="Karaffa L."/>
            <person name="Karanyi Z."/>
            <person name="Kato M."/>
            <person name="Keller N."/>
            <person name="Kelly D.E."/>
            <person name="Kiel J.A."/>
            <person name="Kim J.M."/>
            <person name="van der Klei I.J."/>
            <person name="Klis F.M."/>
            <person name="Kovalchuk A."/>
            <person name="Krasevec N."/>
            <person name="Kubicek C.P."/>
            <person name="Liu B."/>
            <person name="Maccabe A."/>
            <person name="Meyer V."/>
            <person name="Mirabito P."/>
            <person name="Miskei M."/>
            <person name="Mos M."/>
            <person name="Mullins J."/>
            <person name="Nelson D.R."/>
            <person name="Nielsen J."/>
            <person name="Oakley B.R."/>
            <person name="Osmani S.A."/>
            <person name="Pakula T."/>
            <person name="Paszewski A."/>
            <person name="Paulsen I."/>
            <person name="Pilsyk S."/>
            <person name="Pocsi I."/>
            <person name="Punt P.J."/>
            <person name="Ram A.F."/>
            <person name="Ren Q."/>
            <person name="Robellet X."/>
            <person name="Robson G."/>
            <person name="Seiboth B."/>
            <person name="van Solingen P."/>
            <person name="Specht T."/>
            <person name="Sun J."/>
            <person name="Taheri-Talesh N."/>
            <person name="Takeshita N."/>
            <person name="Ussery D."/>
            <person name="vanKuyk P.A."/>
            <person name="Visser H."/>
            <person name="van de Vondervoort P.J."/>
            <person name="de Vries R.P."/>
            <person name="Walton J."/>
            <person name="Xiang X."/>
            <person name="Xiong Y."/>
            <person name="Zeng A.P."/>
            <person name="Brandt B.W."/>
            <person name="Cornell M.J."/>
            <person name="van den Hondel C.A."/>
            <person name="Visser J."/>
            <person name="Oliver S.G."/>
            <person name="Turner G."/>
        </authorList>
    </citation>
    <scope>GENOME REANNOTATION</scope>
    <source>
        <strain evidence="3">FGSC A4 / ATCC 38163 / CBS 112.46 / NRRL 194 / M139</strain>
    </source>
</reference>
<keyword evidence="3" id="KW-1185">Reference proteome</keyword>
<feature type="region of interest" description="Disordered" evidence="1">
    <location>
        <begin position="30"/>
        <end position="50"/>
    </location>
</feature>
<gene>
    <name evidence="2" type="ORF">ANIA_07410</name>
</gene>
<protein>
    <submittedName>
        <fullName evidence="2">Uncharacterized protein</fullName>
    </submittedName>
</protein>
<evidence type="ECO:0000256" key="1">
    <source>
        <dbReference type="SAM" id="MobiDB-lite"/>
    </source>
</evidence>
<dbReference type="RefSeq" id="XP_680679.1">
    <property type="nucleotide sequence ID" value="XM_675587.1"/>
</dbReference>
<dbReference type="HOGENOM" id="CLU_1219683_0_0_1"/>
<name>Q5AWC0_EMENI</name>